<dbReference type="Gene3D" id="2.60.40.10">
    <property type="entry name" value="Immunoglobulins"/>
    <property type="match status" value="1"/>
</dbReference>
<dbReference type="InterPro" id="IPR009048">
    <property type="entry name" value="A-macroglobulin_rcpt-bd"/>
</dbReference>
<evidence type="ECO:0000313" key="8">
    <source>
        <dbReference type="Ensembl" id="ENSSLUP00000011303.1"/>
    </source>
</evidence>
<dbReference type="SUPFAM" id="SSF48239">
    <property type="entry name" value="Terpenoid cyclases/Protein prenyltransferases"/>
    <property type="match status" value="1"/>
</dbReference>
<dbReference type="InterPro" id="IPR019742">
    <property type="entry name" value="MacrogloblnA2_CS"/>
</dbReference>
<keyword evidence="4" id="KW-1015">Disulfide bond</keyword>
<dbReference type="InterPro" id="IPR041813">
    <property type="entry name" value="A2M_TED"/>
</dbReference>
<dbReference type="Gene3D" id="6.20.50.160">
    <property type="match status" value="1"/>
</dbReference>
<dbReference type="InterPro" id="IPR050473">
    <property type="entry name" value="A2M/Complement_sys"/>
</dbReference>
<dbReference type="SMART" id="SM01361">
    <property type="entry name" value="A2M_recep"/>
    <property type="match status" value="1"/>
</dbReference>
<sequence>ITLDTKFRPVNQLVSDSNSNRIGQWLNETSNSKILQLSYALNSEARQGAYQVTVSIGLDQIQHSFKVEKYVLPKFDVKLNAFDEVSINQEEIEAEVCATYTYGQPVPGSVDFKVCRPFHAYIYIRYVYTPGHPEGIPDIQMPCYEETKQVQYMANLLIYGVNEGEVSFKLTVSPDMAPDVQVVAYAILPSETVIANSADFSTEQCFSHKVSLEFSPSSAVPGEETIMQVTAQPESLCGVSAVDQSVLIKEPGKTLDADKVTTGINQNYMHHSVSPARMSEMGPPVPVGAAGASDRSSPDKSPIETVRTFFPETWIWDLVEVGESGTKDVSLTVPDTITTWETEAFCLSPQGFGLAPRKNITVFQPFFLELSLPYSIIRGEHFELKATTFNYLTSCIMFFAFAINLQSLNLCSLLNSERKTLSWTMAPSVLGVVNVSVTAEAVTSQISCYNEVVSVPERGRIDVVTRPLIVKVGNLKQDDKGRTFLSINQMETLCNSHYFFPSQEMNIQLPENMIDGSARASVSVLGDILGRALENLDGLLQMPYGCGEQNMALLAPNIYILEYLRNTQQLTPAIREEATNFLTSGYQRQLNYKHEDGAYSTFGAGPGNTWLTAFVLRSFSKAQSFIYIDPANIEASVTWLKSKQRKNGCFEQSGKLFNNRMKGGVSDEVTLSAYITAAFLEMNTSIDDPADHGPVNASLSCLKESISNLSNTYTTALLAYVFTLAGDMETRDHLLKHLDAVVLQEGESSSYRKSFWLHYCDKAYPVPVCLFVDGCFLGGFLHWSQTATETSASLSVEISSYVLLAKLSASPTVEDLSYASRIVRWLTSQQNYYGGFSSTQDTVVALQALALYSTLVFSPEGSSTVTVQSPSGQLMFDVNQNNKLLYQEKQLQDVTGKYSLEVKGTACAAIQVSAQTNGKWSLPKHQIDIIFLWYLHYRYSGKESSTNMVILDIKMLSGFVPDPESLNMLKGALLVDRVEQKEDHVLVYIRELPKNTGINHSLKLIQEHQVENLKPAVVKIYDYYQPSDQSDTEYIHPCVAGNKL</sequence>
<evidence type="ECO:0000259" key="6">
    <source>
        <dbReference type="SMART" id="SM01360"/>
    </source>
</evidence>
<evidence type="ECO:0000256" key="2">
    <source>
        <dbReference type="ARBA" id="ARBA00022690"/>
    </source>
</evidence>
<dbReference type="PANTHER" id="PTHR11412">
    <property type="entry name" value="MACROGLOBULIN / COMPLEMENT"/>
    <property type="match status" value="1"/>
</dbReference>
<evidence type="ECO:0000256" key="1">
    <source>
        <dbReference type="ARBA" id="ARBA00010952"/>
    </source>
</evidence>
<organism evidence="8 9">
    <name type="scientific">Sander lucioperca</name>
    <name type="common">Pike-perch</name>
    <name type="synonym">Perca lucioperca</name>
    <dbReference type="NCBI Taxonomy" id="283035"/>
    <lineage>
        <taxon>Eukaryota</taxon>
        <taxon>Metazoa</taxon>
        <taxon>Chordata</taxon>
        <taxon>Craniata</taxon>
        <taxon>Vertebrata</taxon>
        <taxon>Euteleostomi</taxon>
        <taxon>Actinopterygii</taxon>
        <taxon>Neopterygii</taxon>
        <taxon>Teleostei</taxon>
        <taxon>Neoteleostei</taxon>
        <taxon>Acanthomorphata</taxon>
        <taxon>Eupercaria</taxon>
        <taxon>Perciformes</taxon>
        <taxon>Percoidei</taxon>
        <taxon>Percidae</taxon>
        <taxon>Luciopercinae</taxon>
        <taxon>Sander</taxon>
    </lineage>
</organism>
<dbReference type="InterPro" id="IPR041555">
    <property type="entry name" value="MG3"/>
</dbReference>
<dbReference type="Proteomes" id="UP000694568">
    <property type="component" value="Unplaced"/>
</dbReference>
<protein>
    <recommendedName>
        <fullName evidence="10">Alpha-2-macroglobulin</fullName>
    </recommendedName>
</protein>
<dbReference type="SMART" id="SM01419">
    <property type="entry name" value="Thiol-ester_cl"/>
    <property type="match status" value="1"/>
</dbReference>
<evidence type="ECO:0008006" key="10">
    <source>
        <dbReference type="Google" id="ProtNLM"/>
    </source>
</evidence>
<evidence type="ECO:0000259" key="7">
    <source>
        <dbReference type="SMART" id="SM01361"/>
    </source>
</evidence>
<dbReference type="InterPro" id="IPR001599">
    <property type="entry name" value="Macroglobln_a2"/>
</dbReference>
<dbReference type="InterPro" id="IPR013783">
    <property type="entry name" value="Ig-like_fold"/>
</dbReference>
<dbReference type="SUPFAM" id="SSF81296">
    <property type="entry name" value="E set domains"/>
    <property type="match status" value="1"/>
</dbReference>
<reference evidence="8" key="2">
    <citation type="submission" date="2025-09" db="UniProtKB">
        <authorList>
            <consortium name="Ensembl"/>
        </authorList>
    </citation>
    <scope>IDENTIFICATION</scope>
</reference>
<dbReference type="SUPFAM" id="SSF49410">
    <property type="entry name" value="Alpha-macroglobulin receptor domain"/>
    <property type="match status" value="1"/>
</dbReference>
<evidence type="ECO:0000256" key="3">
    <source>
        <dbReference type="ARBA" id="ARBA00022900"/>
    </source>
</evidence>
<dbReference type="AlphaFoldDB" id="A0A8C9XIH7"/>
<dbReference type="Gene3D" id="2.20.130.20">
    <property type="match status" value="1"/>
</dbReference>
<name>A0A8C9XIH7_SANLU</name>
<dbReference type="GO" id="GO:0007399">
    <property type="term" value="P:nervous system development"/>
    <property type="evidence" value="ECO:0007669"/>
    <property type="project" value="UniProtKB-ARBA"/>
</dbReference>
<dbReference type="InterPro" id="IPR011625">
    <property type="entry name" value="A2M_N_BRD"/>
</dbReference>
<dbReference type="InterPro" id="IPR014756">
    <property type="entry name" value="Ig_E-set"/>
</dbReference>
<dbReference type="PANTHER" id="PTHR11412:SF150">
    <property type="entry name" value="ALPHA-2-MACROGLOBULIN-RELATED"/>
    <property type="match status" value="1"/>
</dbReference>
<comment type="similarity">
    <text evidence="1">Belongs to the protease inhibitor I39 (alpha-2-macroglobulin) family.</text>
</comment>
<dbReference type="InterPro" id="IPR047565">
    <property type="entry name" value="Alpha-macroglob_thiol-ester_cl"/>
</dbReference>
<reference evidence="8" key="1">
    <citation type="submission" date="2025-08" db="UniProtKB">
        <authorList>
            <consortium name="Ensembl"/>
        </authorList>
    </citation>
    <scope>IDENTIFICATION</scope>
</reference>
<dbReference type="GO" id="GO:0004867">
    <property type="term" value="F:serine-type endopeptidase inhibitor activity"/>
    <property type="evidence" value="ECO:0007669"/>
    <property type="project" value="UniProtKB-KW"/>
</dbReference>
<accession>A0A8C9XIH7</accession>
<keyword evidence="2" id="KW-0646">Protease inhibitor</keyword>
<dbReference type="Pfam" id="PF07678">
    <property type="entry name" value="TED_complement"/>
    <property type="match status" value="1"/>
</dbReference>
<dbReference type="Gene3D" id="2.60.120.1540">
    <property type="match status" value="1"/>
</dbReference>
<evidence type="ECO:0000259" key="5">
    <source>
        <dbReference type="SMART" id="SM01359"/>
    </source>
</evidence>
<dbReference type="Pfam" id="PF07677">
    <property type="entry name" value="A2M_recep"/>
    <property type="match status" value="1"/>
</dbReference>
<feature type="domain" description="Alpha-2-macroglobulin" evidence="6">
    <location>
        <begin position="313"/>
        <end position="402"/>
    </location>
</feature>
<dbReference type="Gene3D" id="2.60.40.690">
    <property type="entry name" value="Alpha-macroglobulin, receptor-binding domain"/>
    <property type="match status" value="1"/>
</dbReference>
<proteinExistence type="inferred from homology"/>
<dbReference type="Ensembl" id="ENSSLUT00000011697.1">
    <property type="protein sequence ID" value="ENSSLUP00000011303.1"/>
    <property type="gene ID" value="ENSSLUG00000003981.1"/>
</dbReference>
<dbReference type="PROSITE" id="PS00477">
    <property type="entry name" value="ALPHA_2_MACROGLOBULIN"/>
    <property type="match status" value="1"/>
</dbReference>
<dbReference type="GeneTree" id="ENSGT00940000162996"/>
<dbReference type="CDD" id="cd02897">
    <property type="entry name" value="A2M_2"/>
    <property type="match status" value="1"/>
</dbReference>
<evidence type="ECO:0000313" key="9">
    <source>
        <dbReference type="Proteomes" id="UP000694568"/>
    </source>
</evidence>
<dbReference type="GO" id="GO:0005615">
    <property type="term" value="C:extracellular space"/>
    <property type="evidence" value="ECO:0007669"/>
    <property type="project" value="InterPro"/>
</dbReference>
<keyword evidence="3" id="KW-0722">Serine protease inhibitor</keyword>
<dbReference type="InterPro" id="IPR008930">
    <property type="entry name" value="Terpenoid_cyclase/PrenylTrfase"/>
</dbReference>
<feature type="domain" description="Alpha-2-macroglobulin bait region" evidence="5">
    <location>
        <begin position="122"/>
        <end position="249"/>
    </location>
</feature>
<dbReference type="Pfam" id="PF00207">
    <property type="entry name" value="A2M"/>
    <property type="match status" value="1"/>
</dbReference>
<dbReference type="SMART" id="SM01360">
    <property type="entry name" value="A2M"/>
    <property type="match status" value="1"/>
</dbReference>
<keyword evidence="9" id="KW-1185">Reference proteome</keyword>
<dbReference type="Gene3D" id="2.60.40.1940">
    <property type="match status" value="1"/>
</dbReference>
<dbReference type="InterPro" id="IPR011626">
    <property type="entry name" value="Alpha-macroglobulin_TED"/>
</dbReference>
<feature type="domain" description="Alpha-macroglobulin receptor-binding" evidence="7">
    <location>
        <begin position="946"/>
        <end position="1034"/>
    </location>
</feature>
<dbReference type="SMART" id="SM01359">
    <property type="entry name" value="A2M_N_2"/>
    <property type="match status" value="1"/>
</dbReference>
<dbReference type="Gene3D" id="2.60.40.1930">
    <property type="match status" value="2"/>
</dbReference>
<evidence type="ECO:0000256" key="4">
    <source>
        <dbReference type="ARBA" id="ARBA00023157"/>
    </source>
</evidence>
<dbReference type="InterPro" id="IPR036595">
    <property type="entry name" value="A-macroglobulin_rcpt-bd_sf"/>
</dbReference>
<gene>
    <name evidence="8" type="primary">LOC116039003</name>
</gene>
<dbReference type="Pfam" id="PF07703">
    <property type="entry name" value="A2M_BRD"/>
    <property type="match status" value="1"/>
</dbReference>
<dbReference type="Gene3D" id="1.50.10.20">
    <property type="match status" value="1"/>
</dbReference>
<dbReference type="Pfam" id="PF17791">
    <property type="entry name" value="MG3"/>
    <property type="match status" value="1"/>
</dbReference>